<dbReference type="PANTHER" id="PTHR14152">
    <property type="entry name" value="SQUAMOUS CELL CARCINOMA ANTIGEN RECOGNISED BY CYTOTOXIC T LYMPHOCYTES"/>
    <property type="match status" value="1"/>
</dbReference>
<feature type="region of interest" description="Disordered" evidence="4">
    <location>
        <begin position="247"/>
        <end position="327"/>
    </location>
</feature>
<feature type="compositionally biased region" description="Basic and acidic residues" evidence="4">
    <location>
        <begin position="1"/>
        <end position="17"/>
    </location>
</feature>
<evidence type="ECO:0000313" key="6">
    <source>
        <dbReference type="Proteomes" id="UP000268162"/>
    </source>
</evidence>
<dbReference type="Proteomes" id="UP000268162">
    <property type="component" value="Unassembled WGS sequence"/>
</dbReference>
<feature type="compositionally biased region" description="Low complexity" evidence="4">
    <location>
        <begin position="196"/>
        <end position="208"/>
    </location>
</feature>
<keyword evidence="3" id="KW-0539">Nucleus</keyword>
<feature type="compositionally biased region" description="Polar residues" evidence="4">
    <location>
        <begin position="145"/>
        <end position="154"/>
    </location>
</feature>
<protein>
    <submittedName>
        <fullName evidence="5">SART-1 protein</fullName>
    </submittedName>
</protein>
<organism evidence="5 6">
    <name type="scientific">Dimargaris cristalligena</name>
    <dbReference type="NCBI Taxonomy" id="215637"/>
    <lineage>
        <taxon>Eukaryota</taxon>
        <taxon>Fungi</taxon>
        <taxon>Fungi incertae sedis</taxon>
        <taxon>Zoopagomycota</taxon>
        <taxon>Kickxellomycotina</taxon>
        <taxon>Dimargaritomycetes</taxon>
        <taxon>Dimargaritales</taxon>
        <taxon>Dimargaritaceae</taxon>
        <taxon>Dimargaris</taxon>
    </lineage>
</organism>
<dbReference type="EMBL" id="ML002214">
    <property type="protein sequence ID" value="RKP40303.1"/>
    <property type="molecule type" value="Genomic_DNA"/>
</dbReference>
<comment type="similarity">
    <text evidence="2">Belongs to the SNU66/SART1 family.</text>
</comment>
<feature type="compositionally biased region" description="Polar residues" evidence="4">
    <location>
        <begin position="161"/>
        <end position="180"/>
    </location>
</feature>
<reference evidence="6" key="1">
    <citation type="journal article" date="2018" name="Nat. Microbiol.">
        <title>Leveraging single-cell genomics to expand the fungal tree of life.</title>
        <authorList>
            <person name="Ahrendt S.R."/>
            <person name="Quandt C.A."/>
            <person name="Ciobanu D."/>
            <person name="Clum A."/>
            <person name="Salamov A."/>
            <person name="Andreopoulos B."/>
            <person name="Cheng J.F."/>
            <person name="Woyke T."/>
            <person name="Pelin A."/>
            <person name="Henrissat B."/>
            <person name="Reynolds N.K."/>
            <person name="Benny G.L."/>
            <person name="Smith M.E."/>
            <person name="James T.Y."/>
            <person name="Grigoriev I.V."/>
        </authorList>
    </citation>
    <scope>NUCLEOTIDE SEQUENCE [LARGE SCALE GENOMIC DNA]</scope>
    <source>
        <strain evidence="6">RSA 468</strain>
    </source>
</reference>
<comment type="subcellular location">
    <subcellularLocation>
        <location evidence="1">Nucleus</location>
    </subcellularLocation>
</comment>
<dbReference type="Pfam" id="PF03343">
    <property type="entry name" value="SART-1"/>
    <property type="match status" value="1"/>
</dbReference>
<feature type="region of interest" description="Disordered" evidence="4">
    <location>
        <begin position="1"/>
        <end position="73"/>
    </location>
</feature>
<dbReference type="AlphaFoldDB" id="A0A4Q0A2G4"/>
<feature type="compositionally biased region" description="Basic residues" evidence="4">
    <location>
        <begin position="21"/>
        <end position="33"/>
    </location>
</feature>
<feature type="region of interest" description="Disordered" evidence="4">
    <location>
        <begin position="145"/>
        <end position="210"/>
    </location>
</feature>
<evidence type="ECO:0000256" key="4">
    <source>
        <dbReference type="SAM" id="MobiDB-lite"/>
    </source>
</evidence>
<evidence type="ECO:0000256" key="3">
    <source>
        <dbReference type="ARBA" id="ARBA00023242"/>
    </source>
</evidence>
<name>A0A4Q0A2G4_9FUNG</name>
<gene>
    <name evidence="5" type="ORF">BJ085DRAFT_37561</name>
</gene>
<feature type="compositionally biased region" description="Basic and acidic residues" evidence="4">
    <location>
        <begin position="248"/>
        <end position="261"/>
    </location>
</feature>
<accession>A0A4Q0A2G4</accession>
<dbReference type="STRING" id="215637.A0A4Q0A2G4"/>
<evidence type="ECO:0000256" key="1">
    <source>
        <dbReference type="ARBA" id="ARBA00004123"/>
    </source>
</evidence>
<dbReference type="GO" id="GO:0000481">
    <property type="term" value="P:maturation of 5S rRNA"/>
    <property type="evidence" value="ECO:0007669"/>
    <property type="project" value="TreeGrafter"/>
</dbReference>
<keyword evidence="6" id="KW-1185">Reference proteome</keyword>
<dbReference type="InterPro" id="IPR005011">
    <property type="entry name" value="SNU66/SART1"/>
</dbReference>
<dbReference type="GO" id="GO:0046540">
    <property type="term" value="C:U4/U6 x U5 tri-snRNP complex"/>
    <property type="evidence" value="ECO:0007669"/>
    <property type="project" value="TreeGrafter"/>
</dbReference>
<evidence type="ECO:0000256" key="2">
    <source>
        <dbReference type="ARBA" id="ARBA00006076"/>
    </source>
</evidence>
<feature type="compositionally biased region" description="Basic and acidic residues" evidence="4">
    <location>
        <begin position="269"/>
        <end position="327"/>
    </location>
</feature>
<feature type="compositionally biased region" description="Acidic residues" evidence="4">
    <location>
        <begin position="64"/>
        <end position="73"/>
    </location>
</feature>
<proteinExistence type="inferred from homology"/>
<dbReference type="PANTHER" id="PTHR14152:SF5">
    <property type="entry name" value="U4_U6.U5 TRI-SNRNP-ASSOCIATED PROTEIN 1"/>
    <property type="match status" value="1"/>
</dbReference>
<dbReference type="GO" id="GO:0045292">
    <property type="term" value="P:mRNA cis splicing, via spliceosome"/>
    <property type="evidence" value="ECO:0007669"/>
    <property type="project" value="TreeGrafter"/>
</dbReference>
<sequence length="430" mass="48223">MDTHSGRDYYTPEKSDALFRASHKKRKRSKQIRIKQTDGPPPTDSAASMQVDGEPNEEANPAEWGDDSNIVDDDDLQHALARTRRVKAAQRFKPTLSTPEQLAENYRQKAAAAMDQDDTEPEHVLSETIDFVNNLGDVSLVARTTARTEPSTPSILAMNPVDTTEPSGASTTPTAVSAQPASPHDVAATPVPPPSITHSSTSAGTTTSVADIPTEEQAGVSVTEQEPLVSDGLAATLALLNQKGIIKSKTEAELRQERDYQSRQAWIAEQRRKDRQREMDELHEREERRRTRGKEPQRRGHEAEQRREAEASQRDRERAREIQERMRDYKPDVRLEYADEYGQSLTPKEAFKQLSHKFHGKYSGKTKTEKRLRKMEQERKRLATNSTDTPLQLASIFQQQQEASGSAYVVLSTGNKLGVNNLDFAPNQKD</sequence>
<evidence type="ECO:0000313" key="5">
    <source>
        <dbReference type="EMBL" id="RKP40303.1"/>
    </source>
</evidence>